<dbReference type="InterPro" id="IPR000008">
    <property type="entry name" value="C2_dom"/>
</dbReference>
<reference evidence="1 2" key="2">
    <citation type="journal article" date="2021" name="Genomics">
        <title>High-quality reference genome for Clonorchis sinensis.</title>
        <authorList>
            <person name="Young N.D."/>
            <person name="Stroehlein A.J."/>
            <person name="Kinkar L."/>
            <person name="Wang T."/>
            <person name="Sohn W.M."/>
            <person name="Chang B.C.H."/>
            <person name="Kaur P."/>
            <person name="Weisz D."/>
            <person name="Dudchenko O."/>
            <person name="Aiden E.L."/>
            <person name="Korhonen P.K."/>
            <person name="Gasser R.B."/>
        </authorList>
    </citation>
    <scope>NUCLEOTIDE SEQUENCE [LARGE SCALE GENOMIC DNA]</scope>
    <source>
        <strain evidence="1">Cs-k2</strain>
    </source>
</reference>
<dbReference type="Pfam" id="PF00168">
    <property type="entry name" value="C2"/>
    <property type="match status" value="1"/>
</dbReference>
<dbReference type="Gene3D" id="2.60.40.150">
    <property type="entry name" value="C2 domain"/>
    <property type="match status" value="1"/>
</dbReference>
<organism evidence="1 2">
    <name type="scientific">Clonorchis sinensis</name>
    <name type="common">Chinese liver fluke</name>
    <dbReference type="NCBI Taxonomy" id="79923"/>
    <lineage>
        <taxon>Eukaryota</taxon>
        <taxon>Metazoa</taxon>
        <taxon>Spiralia</taxon>
        <taxon>Lophotrochozoa</taxon>
        <taxon>Platyhelminthes</taxon>
        <taxon>Trematoda</taxon>
        <taxon>Digenea</taxon>
        <taxon>Opisthorchiida</taxon>
        <taxon>Opisthorchiata</taxon>
        <taxon>Opisthorchiidae</taxon>
        <taxon>Clonorchis</taxon>
    </lineage>
</organism>
<proteinExistence type="predicted"/>
<name>A0A3R7CU17_CLOSI</name>
<feature type="non-terminal residue" evidence="1">
    <location>
        <position position="267"/>
    </location>
</feature>
<dbReference type="AlphaFoldDB" id="A0A3R7CU17"/>
<dbReference type="InterPro" id="IPR035892">
    <property type="entry name" value="C2_domain_sf"/>
</dbReference>
<dbReference type="PROSITE" id="PS50004">
    <property type="entry name" value="C2"/>
    <property type="match status" value="1"/>
</dbReference>
<dbReference type="SUPFAM" id="SSF49562">
    <property type="entry name" value="C2 domain (Calcium/lipid-binding domain, CaLB)"/>
    <property type="match status" value="1"/>
</dbReference>
<accession>A0A3R7CU17</accession>
<dbReference type="EMBL" id="NIRI02000042">
    <property type="protein sequence ID" value="KAG5448904.1"/>
    <property type="molecule type" value="Genomic_DNA"/>
</dbReference>
<evidence type="ECO:0000313" key="1">
    <source>
        <dbReference type="EMBL" id="KAG5448904.1"/>
    </source>
</evidence>
<sequence>MPSVRARWLKWLEREFADRKVRGSNPTSASRLPLSRLGQPDSIPALVPPSVDMAARHRKGVTAERIPCLHPRPVSPLLGAVDIDISNIVPTETWGGLMQHIQLIKNIINGRFNQVPERMMVSCISSTNVEHQRRADQQTDGSLDTILTVPNVAHSMRLSTGLAASEDVDRLMWQGQLQLSLRILLRSVYVHVVQARYLQLPIDTGYATHVEVKVASRNDPSRLTTHCFQTKSVSDSSSPQFDETFCFDVSPIKRHSRIFIELYLTQN</sequence>
<protein>
    <submittedName>
        <fullName evidence="1">Uncharacterized protein</fullName>
    </submittedName>
</protein>
<dbReference type="Proteomes" id="UP000286415">
    <property type="component" value="Unassembled WGS sequence"/>
</dbReference>
<evidence type="ECO:0000313" key="2">
    <source>
        <dbReference type="Proteomes" id="UP000286415"/>
    </source>
</evidence>
<dbReference type="OrthoDB" id="734129at2759"/>
<dbReference type="InParanoid" id="A0A3R7CU17"/>
<reference evidence="1 2" key="1">
    <citation type="journal article" date="2018" name="Biotechnol. Adv.">
        <title>Improved genomic resources and new bioinformatic workflow for the carcinogenic parasite Clonorchis sinensis: Biotechnological implications.</title>
        <authorList>
            <person name="Wang D."/>
            <person name="Korhonen P.K."/>
            <person name="Gasser R.B."/>
            <person name="Young N.D."/>
        </authorList>
    </citation>
    <scope>NUCLEOTIDE SEQUENCE [LARGE SCALE GENOMIC DNA]</scope>
    <source>
        <strain evidence="1">Cs-k2</strain>
    </source>
</reference>
<comment type="caution">
    <text evidence="1">The sequence shown here is derived from an EMBL/GenBank/DDBJ whole genome shotgun (WGS) entry which is preliminary data.</text>
</comment>
<keyword evidence="2" id="KW-1185">Reference proteome</keyword>
<gene>
    <name evidence="1" type="ORF">CSKR_103473</name>
</gene>